<comment type="caution">
    <text evidence="2">The sequence shown here is derived from an EMBL/GenBank/DDBJ whole genome shotgun (WGS) entry which is preliminary data.</text>
</comment>
<dbReference type="AlphaFoldDB" id="A0A699IRD9"/>
<protein>
    <submittedName>
        <fullName evidence="2">Uncharacterized protein</fullName>
    </submittedName>
</protein>
<feature type="non-terminal residue" evidence="2">
    <location>
        <position position="1"/>
    </location>
</feature>
<dbReference type="EMBL" id="BKCJ010315604">
    <property type="protein sequence ID" value="GEZ72813.1"/>
    <property type="molecule type" value="Genomic_DNA"/>
</dbReference>
<feature type="compositionally biased region" description="Low complexity" evidence="1">
    <location>
        <begin position="139"/>
        <end position="155"/>
    </location>
</feature>
<proteinExistence type="predicted"/>
<feature type="compositionally biased region" description="Basic and acidic residues" evidence="1">
    <location>
        <begin position="358"/>
        <end position="375"/>
    </location>
</feature>
<gene>
    <name evidence="2" type="ORF">Tci_544786</name>
</gene>
<reference evidence="2" key="1">
    <citation type="journal article" date="2019" name="Sci. Rep.">
        <title>Draft genome of Tanacetum cinerariifolium, the natural source of mosquito coil.</title>
        <authorList>
            <person name="Yamashiro T."/>
            <person name="Shiraishi A."/>
            <person name="Satake H."/>
            <person name="Nakayama K."/>
        </authorList>
    </citation>
    <scope>NUCLEOTIDE SEQUENCE</scope>
</reference>
<sequence>VRWVCVLDMQVTLHDKRIVMQLTLHYEAIVMQVTLHDKRIVMQLTLHYEAIVMQVTLHDKKIVVQVTLHYEVVILTKNEGKNSFEVELDSKTLQLTTFADVQALLLCDDEMVQEGDKDEVLEAGEEMDEDILPTDEESQSQPPNQEQPESSYAQEQSDESESDSSCLDILKEHDNILPPTERQLAFVEGYYDENFDHMDQTDNLVKETMKTIDNISKFGIDERAKLLKALNRFSETLEVDSALKEEIKKMDESYNTTFGNLSGLTKLINNAKLLELLTKLKGFLSTLNTLSTQCASVSKSLKEDHEFNQSSSNALILTAPPPEVYASVGGEFREVGYYVAKTSFFTDEEQMQIVTTTKKPEDEASKTPMEQEPKRPTRAVPISTVKPITRTNLKVALIESASRPLLTDPILQIHVPQQTTLMIDITPPKPQVPQRERKGITTNEQPKSPPKLIPASYMDKEERIKKKAEEAKLLVMTKSELIKVVHEEAKKARIDPKTIESAKGGEQFKKIQDIEHQVCKREHSQEVKTNRAQEEDT</sequence>
<feature type="region of interest" description="Disordered" evidence="1">
    <location>
        <begin position="134"/>
        <end position="165"/>
    </location>
</feature>
<accession>A0A699IRD9</accession>
<evidence type="ECO:0000256" key="1">
    <source>
        <dbReference type="SAM" id="MobiDB-lite"/>
    </source>
</evidence>
<name>A0A699IRD9_TANCI</name>
<evidence type="ECO:0000313" key="2">
    <source>
        <dbReference type="EMBL" id="GEZ72813.1"/>
    </source>
</evidence>
<organism evidence="2">
    <name type="scientific">Tanacetum cinerariifolium</name>
    <name type="common">Dalmatian daisy</name>
    <name type="synonym">Chrysanthemum cinerariifolium</name>
    <dbReference type="NCBI Taxonomy" id="118510"/>
    <lineage>
        <taxon>Eukaryota</taxon>
        <taxon>Viridiplantae</taxon>
        <taxon>Streptophyta</taxon>
        <taxon>Embryophyta</taxon>
        <taxon>Tracheophyta</taxon>
        <taxon>Spermatophyta</taxon>
        <taxon>Magnoliopsida</taxon>
        <taxon>eudicotyledons</taxon>
        <taxon>Gunneridae</taxon>
        <taxon>Pentapetalae</taxon>
        <taxon>asterids</taxon>
        <taxon>campanulids</taxon>
        <taxon>Asterales</taxon>
        <taxon>Asteraceae</taxon>
        <taxon>Asteroideae</taxon>
        <taxon>Anthemideae</taxon>
        <taxon>Anthemidinae</taxon>
        <taxon>Tanacetum</taxon>
    </lineage>
</organism>
<feature type="region of interest" description="Disordered" evidence="1">
    <location>
        <begin position="425"/>
        <end position="452"/>
    </location>
</feature>
<feature type="region of interest" description="Disordered" evidence="1">
    <location>
        <begin position="358"/>
        <end position="377"/>
    </location>
</feature>